<accession>A0ABX4EYY6</accession>
<name>A0ABX4EYY6_9BORD</name>
<reference evidence="2 3" key="1">
    <citation type="submission" date="2017-05" db="EMBL/GenBank/DDBJ databases">
        <title>Complete and WGS of Bordetella genogroups.</title>
        <authorList>
            <person name="Spilker T."/>
            <person name="Lipuma J."/>
        </authorList>
    </citation>
    <scope>NUCLEOTIDE SEQUENCE [LARGE SCALE GENOMIC DNA]</scope>
    <source>
        <strain evidence="2 3">AU9795</strain>
    </source>
</reference>
<dbReference type="SUPFAM" id="SSF53474">
    <property type="entry name" value="alpha/beta-Hydrolases"/>
    <property type="match status" value="1"/>
</dbReference>
<dbReference type="Pfam" id="PF12146">
    <property type="entry name" value="Hydrolase_4"/>
    <property type="match status" value="1"/>
</dbReference>
<proteinExistence type="predicted"/>
<organism evidence="2 3">
    <name type="scientific">Bordetella genomosp. 1</name>
    <dbReference type="NCBI Taxonomy" id="1395607"/>
    <lineage>
        <taxon>Bacteria</taxon>
        <taxon>Pseudomonadati</taxon>
        <taxon>Pseudomonadota</taxon>
        <taxon>Betaproteobacteria</taxon>
        <taxon>Burkholderiales</taxon>
        <taxon>Alcaligenaceae</taxon>
        <taxon>Bordetella</taxon>
    </lineage>
</organism>
<feature type="domain" description="Serine aminopeptidase S33" evidence="1">
    <location>
        <begin position="62"/>
        <end position="134"/>
    </location>
</feature>
<dbReference type="Proteomes" id="UP000216354">
    <property type="component" value="Unassembled WGS sequence"/>
</dbReference>
<protein>
    <submittedName>
        <fullName evidence="2">Alpha/beta hydrolase</fullName>
    </submittedName>
</protein>
<dbReference type="GO" id="GO:0016787">
    <property type="term" value="F:hydrolase activity"/>
    <property type="evidence" value="ECO:0007669"/>
    <property type="project" value="UniProtKB-KW"/>
</dbReference>
<sequence length="229" mass="23360">MNTPTGLTTALAPGKTDTLGLAGPAGHIELLRDAPAGAPRGLAIVTHPQPLLGGSPRHKIPHRLAHALRDDGWLVYRPAFRGVGASAGTYDHGEGESADLLALIAALRAEAAALPLALVGFSFGAYVAARTARALADAGASPACTALAGLPVGEVPAERSYDTPTLPADVLLIHGEADAQAPLAPLMDWARPTRHPVVVVPGTDHFFSGALDTLIGLVRAHAARALPPA</sequence>
<keyword evidence="3" id="KW-1185">Reference proteome</keyword>
<dbReference type="InterPro" id="IPR022742">
    <property type="entry name" value="Hydrolase_4"/>
</dbReference>
<evidence type="ECO:0000313" key="2">
    <source>
        <dbReference type="EMBL" id="OZI64968.1"/>
    </source>
</evidence>
<dbReference type="InterPro" id="IPR029058">
    <property type="entry name" value="AB_hydrolase_fold"/>
</dbReference>
<dbReference type="PANTHER" id="PTHR42103:SF2">
    <property type="entry name" value="AB HYDROLASE-1 DOMAIN-CONTAINING PROTEIN"/>
    <property type="match status" value="1"/>
</dbReference>
<evidence type="ECO:0000313" key="3">
    <source>
        <dbReference type="Proteomes" id="UP000216354"/>
    </source>
</evidence>
<keyword evidence="2" id="KW-0378">Hydrolase</keyword>
<gene>
    <name evidence="2" type="ORF">CAL27_07755</name>
</gene>
<dbReference type="Gene3D" id="3.40.50.1820">
    <property type="entry name" value="alpha/beta hydrolase"/>
    <property type="match status" value="1"/>
</dbReference>
<dbReference type="RefSeq" id="WP_094831211.1">
    <property type="nucleotide sequence ID" value="NZ_NEVR01000002.1"/>
</dbReference>
<dbReference type="PANTHER" id="PTHR42103">
    <property type="entry name" value="ALPHA/BETA-HYDROLASES SUPERFAMILY PROTEIN"/>
    <property type="match status" value="1"/>
</dbReference>
<comment type="caution">
    <text evidence="2">The sequence shown here is derived from an EMBL/GenBank/DDBJ whole genome shotgun (WGS) entry which is preliminary data.</text>
</comment>
<evidence type="ECO:0000259" key="1">
    <source>
        <dbReference type="Pfam" id="PF12146"/>
    </source>
</evidence>
<dbReference type="EMBL" id="NEVR01000002">
    <property type="protein sequence ID" value="OZI64968.1"/>
    <property type="molecule type" value="Genomic_DNA"/>
</dbReference>